<dbReference type="KEGG" id="cbei:LF65_03268"/>
<feature type="transmembrane region" description="Helical" evidence="7">
    <location>
        <begin position="205"/>
        <end position="223"/>
    </location>
</feature>
<name>A0A0B5QNI6_CLOBE</name>
<gene>
    <name evidence="9" type="ORF">LF65_03268</name>
</gene>
<keyword evidence="2" id="KW-0813">Transport</keyword>
<dbReference type="GO" id="GO:0005886">
    <property type="term" value="C:plasma membrane"/>
    <property type="evidence" value="ECO:0007669"/>
    <property type="project" value="UniProtKB-SubCell"/>
</dbReference>
<dbReference type="CDD" id="cd17503">
    <property type="entry name" value="MFS_LmrB_MDR_like"/>
    <property type="match status" value="1"/>
</dbReference>
<dbReference type="GO" id="GO:0022857">
    <property type="term" value="F:transmembrane transporter activity"/>
    <property type="evidence" value="ECO:0007669"/>
    <property type="project" value="InterPro"/>
</dbReference>
<dbReference type="PROSITE" id="PS50850">
    <property type="entry name" value="MFS"/>
    <property type="match status" value="1"/>
</dbReference>
<dbReference type="InterPro" id="IPR011701">
    <property type="entry name" value="MFS"/>
</dbReference>
<dbReference type="NCBIfam" id="TIGR00711">
    <property type="entry name" value="efflux_EmrB"/>
    <property type="match status" value="1"/>
</dbReference>
<accession>A0A0B5QNI6</accession>
<feature type="transmembrane region" description="Helical" evidence="7">
    <location>
        <begin position="88"/>
        <end position="110"/>
    </location>
</feature>
<evidence type="ECO:0000256" key="4">
    <source>
        <dbReference type="ARBA" id="ARBA00022692"/>
    </source>
</evidence>
<dbReference type="Gene3D" id="1.20.1250.20">
    <property type="entry name" value="MFS general substrate transporter like domains"/>
    <property type="match status" value="1"/>
</dbReference>
<keyword evidence="6 7" id="KW-0472">Membrane</keyword>
<dbReference type="Gene3D" id="1.20.1720.10">
    <property type="entry name" value="Multidrug resistance protein D"/>
    <property type="match status" value="1"/>
</dbReference>
<feature type="transmembrane region" description="Helical" evidence="7">
    <location>
        <begin position="269"/>
        <end position="290"/>
    </location>
</feature>
<feature type="transmembrane region" description="Helical" evidence="7">
    <location>
        <begin position="302"/>
        <end position="322"/>
    </location>
</feature>
<dbReference type="RefSeq" id="WP_041897292.1">
    <property type="nucleotide sequence ID" value="NZ_CP010086.2"/>
</dbReference>
<feature type="transmembrane region" description="Helical" evidence="7">
    <location>
        <begin position="398"/>
        <end position="424"/>
    </location>
</feature>
<feature type="transmembrane region" description="Helical" evidence="7">
    <location>
        <begin position="12"/>
        <end position="31"/>
    </location>
</feature>
<feature type="transmembrane region" description="Helical" evidence="7">
    <location>
        <begin position="334"/>
        <end position="353"/>
    </location>
</feature>
<evidence type="ECO:0000256" key="1">
    <source>
        <dbReference type="ARBA" id="ARBA00004651"/>
    </source>
</evidence>
<organism evidence="9 10">
    <name type="scientific">Clostridium beijerinckii</name>
    <name type="common">Clostridium MP</name>
    <dbReference type="NCBI Taxonomy" id="1520"/>
    <lineage>
        <taxon>Bacteria</taxon>
        <taxon>Bacillati</taxon>
        <taxon>Bacillota</taxon>
        <taxon>Clostridia</taxon>
        <taxon>Eubacteriales</taxon>
        <taxon>Clostridiaceae</taxon>
        <taxon>Clostridium</taxon>
    </lineage>
</organism>
<dbReference type="InterPro" id="IPR036259">
    <property type="entry name" value="MFS_trans_sf"/>
</dbReference>
<dbReference type="PANTHER" id="PTHR42718">
    <property type="entry name" value="MAJOR FACILITATOR SUPERFAMILY MULTIDRUG TRANSPORTER MFSC"/>
    <property type="match status" value="1"/>
</dbReference>
<feature type="transmembrane region" description="Helical" evidence="7">
    <location>
        <begin position="359"/>
        <end position="377"/>
    </location>
</feature>
<dbReference type="PANTHER" id="PTHR42718:SF43">
    <property type="entry name" value="LINCOMYCIN RESISTANCE PROTEIN LMRB"/>
    <property type="match status" value="1"/>
</dbReference>
<evidence type="ECO:0000256" key="6">
    <source>
        <dbReference type="ARBA" id="ARBA00023136"/>
    </source>
</evidence>
<protein>
    <submittedName>
        <fullName evidence="9">MFS transporter</fullName>
    </submittedName>
</protein>
<comment type="subcellular location">
    <subcellularLocation>
        <location evidence="1">Cell membrane</location>
        <topology evidence="1">Multi-pass membrane protein</topology>
    </subcellularLocation>
</comment>
<dbReference type="OrthoDB" id="102502at2"/>
<evidence type="ECO:0000256" key="3">
    <source>
        <dbReference type="ARBA" id="ARBA00022475"/>
    </source>
</evidence>
<keyword evidence="5 7" id="KW-1133">Transmembrane helix</keyword>
<feature type="transmembrane region" description="Helical" evidence="7">
    <location>
        <begin position="54"/>
        <end position="76"/>
    </location>
</feature>
<dbReference type="EMBL" id="CP010086">
    <property type="protein sequence ID" value="AJG99831.1"/>
    <property type="molecule type" value="Genomic_DNA"/>
</dbReference>
<dbReference type="PRINTS" id="PR01036">
    <property type="entry name" value="TCRTETB"/>
</dbReference>
<keyword evidence="4 7" id="KW-0812">Transmembrane</keyword>
<feature type="domain" description="Major facilitator superfamily (MFS) profile" evidence="8">
    <location>
        <begin position="18"/>
        <end position="468"/>
    </location>
</feature>
<evidence type="ECO:0000256" key="7">
    <source>
        <dbReference type="SAM" id="Phobius"/>
    </source>
</evidence>
<evidence type="ECO:0000313" key="10">
    <source>
        <dbReference type="Proteomes" id="UP000031866"/>
    </source>
</evidence>
<dbReference type="SUPFAM" id="SSF103473">
    <property type="entry name" value="MFS general substrate transporter"/>
    <property type="match status" value="1"/>
</dbReference>
<evidence type="ECO:0000256" key="5">
    <source>
        <dbReference type="ARBA" id="ARBA00022989"/>
    </source>
</evidence>
<dbReference type="AlphaFoldDB" id="A0A0B5QNI6"/>
<evidence type="ECO:0000259" key="8">
    <source>
        <dbReference type="PROSITE" id="PS50850"/>
    </source>
</evidence>
<dbReference type="InterPro" id="IPR020846">
    <property type="entry name" value="MFS_dom"/>
</dbReference>
<reference evidence="10" key="1">
    <citation type="submission" date="2014-12" db="EMBL/GenBank/DDBJ databases">
        <title>Genome sequence of Clostridium beijerinckii strain 59B.</title>
        <authorList>
            <person name="Little G.T."/>
            <person name="Minton N.P."/>
        </authorList>
    </citation>
    <scope>NUCLEOTIDE SEQUENCE [LARGE SCALE GENOMIC DNA]</scope>
    <source>
        <strain evidence="10">59B</strain>
    </source>
</reference>
<keyword evidence="3" id="KW-1003">Cell membrane</keyword>
<dbReference type="STRING" id="1520.LF65_03268"/>
<dbReference type="Pfam" id="PF07690">
    <property type="entry name" value="MFS_1"/>
    <property type="match status" value="1"/>
</dbReference>
<dbReference type="Proteomes" id="UP000031866">
    <property type="component" value="Chromosome"/>
</dbReference>
<evidence type="ECO:0000313" key="9">
    <source>
        <dbReference type="EMBL" id="AJG99831.1"/>
    </source>
</evidence>
<feature type="transmembrane region" description="Helical" evidence="7">
    <location>
        <begin position="436"/>
        <end position="463"/>
    </location>
</feature>
<proteinExistence type="predicted"/>
<sequence length="481" mass="51547">MNKKYKLESNQGINFISIIAILVASAFVATFNETILNVALSAIMKDMNVSAGTVQWLVTAYMTVAAVMVPVTAFLIQSFKTRKLFLSAMGLLLIGTICAAFSNSFAMLLISRMIQSSGTGMIIPIMMNTILLVAPKEKLGISMAICVPAILLGPAFGPTVSGIILQYFSWHALFIMLIPIVGILMIIGTLFLVNVGELTKPKMDYLSIILSTIGVGTIIYAISSISEGNIRTTLISFIIGIICLILFIKRQNALKEPMLNLSPFKYPKFVIGTILVMIAMMVTFTMSIMLPMYMEGALGKTSSVAGLALLPAVICAGLAAPVGGKIYDKFGVKFLIPLGTGIVTVFVFLISLSKSDTSLVHLVIIYICMSVGVGLFMSPSQTHGLNQLPKEYYPHGVAIVNTLQQVSAAIGSSLFIGIMSAAQINALEVHHATNEVAIATGFSTATLVVCGFAFVALILSFFFGRNISQVKDKEQVGCTTR</sequence>
<feature type="transmembrane region" description="Helical" evidence="7">
    <location>
        <begin position="141"/>
        <end position="164"/>
    </location>
</feature>
<evidence type="ECO:0000256" key="2">
    <source>
        <dbReference type="ARBA" id="ARBA00022448"/>
    </source>
</evidence>
<dbReference type="InterPro" id="IPR004638">
    <property type="entry name" value="EmrB-like"/>
</dbReference>
<feature type="transmembrane region" description="Helical" evidence="7">
    <location>
        <begin position="116"/>
        <end position="134"/>
    </location>
</feature>
<feature type="transmembrane region" description="Helical" evidence="7">
    <location>
        <begin position="229"/>
        <end position="248"/>
    </location>
</feature>
<feature type="transmembrane region" description="Helical" evidence="7">
    <location>
        <begin position="170"/>
        <end position="193"/>
    </location>
</feature>